<dbReference type="PANTHER" id="PTHR30055:SF181">
    <property type="entry name" value="BLR6905 PROTEIN"/>
    <property type="match status" value="1"/>
</dbReference>
<dbReference type="GO" id="GO:0000976">
    <property type="term" value="F:transcription cis-regulatory region binding"/>
    <property type="evidence" value="ECO:0007669"/>
    <property type="project" value="TreeGrafter"/>
</dbReference>
<dbReference type="Pfam" id="PF00440">
    <property type="entry name" value="TetR_N"/>
    <property type="match status" value="1"/>
</dbReference>
<evidence type="ECO:0000313" key="8">
    <source>
        <dbReference type="Proteomes" id="UP000471152"/>
    </source>
</evidence>
<dbReference type="InterPro" id="IPR001647">
    <property type="entry name" value="HTH_TetR"/>
</dbReference>
<gene>
    <name evidence="6" type="ORF">G3R41_15820</name>
    <name evidence="5" type="ORF">GCU67_15170</name>
</gene>
<dbReference type="PRINTS" id="PR00455">
    <property type="entry name" value="HTHTETR"/>
</dbReference>
<feature type="compositionally biased region" description="Low complexity" evidence="3">
    <location>
        <begin position="188"/>
        <end position="219"/>
    </location>
</feature>
<evidence type="ECO:0000313" key="7">
    <source>
        <dbReference type="Proteomes" id="UP000468828"/>
    </source>
</evidence>
<evidence type="ECO:0000259" key="4">
    <source>
        <dbReference type="PROSITE" id="PS50977"/>
    </source>
</evidence>
<dbReference type="AlphaFoldDB" id="A0A6P0HB49"/>
<evidence type="ECO:0000256" key="3">
    <source>
        <dbReference type="SAM" id="MobiDB-lite"/>
    </source>
</evidence>
<evidence type="ECO:0000313" key="6">
    <source>
        <dbReference type="EMBL" id="NEN52383.1"/>
    </source>
</evidence>
<reference evidence="6 8" key="2">
    <citation type="submission" date="2020-02" db="EMBL/GenBank/DDBJ databases">
        <title>The WGS of Modestobacter muralis DSM 100205.</title>
        <authorList>
            <person name="Jiang Z."/>
        </authorList>
    </citation>
    <scope>NUCLEOTIDE SEQUENCE [LARGE SCALE GENOMIC DNA]</scope>
    <source>
        <strain evidence="6 8">DSM 100205</strain>
    </source>
</reference>
<evidence type="ECO:0000256" key="2">
    <source>
        <dbReference type="PROSITE-ProRule" id="PRU00335"/>
    </source>
</evidence>
<organism evidence="6 8">
    <name type="scientific">Modestobacter muralis</name>
    <dbReference type="NCBI Taxonomy" id="1608614"/>
    <lineage>
        <taxon>Bacteria</taxon>
        <taxon>Bacillati</taxon>
        <taxon>Actinomycetota</taxon>
        <taxon>Actinomycetes</taxon>
        <taxon>Geodermatophilales</taxon>
        <taxon>Geodermatophilaceae</taxon>
        <taxon>Modestobacter</taxon>
    </lineage>
</organism>
<evidence type="ECO:0000313" key="5">
    <source>
        <dbReference type="EMBL" id="NEK95495.1"/>
    </source>
</evidence>
<feature type="region of interest" description="Disordered" evidence="3">
    <location>
        <begin position="185"/>
        <end position="219"/>
    </location>
</feature>
<keyword evidence="7" id="KW-1185">Reference proteome</keyword>
<dbReference type="EMBL" id="JAAGWH010000041">
    <property type="protein sequence ID" value="NEK95495.1"/>
    <property type="molecule type" value="Genomic_DNA"/>
</dbReference>
<dbReference type="RefSeq" id="WP_163612040.1">
    <property type="nucleotide sequence ID" value="NZ_JAAGWB010000043.1"/>
</dbReference>
<feature type="domain" description="HTH tetR-type" evidence="4">
    <location>
        <begin position="7"/>
        <end position="67"/>
    </location>
</feature>
<evidence type="ECO:0000256" key="1">
    <source>
        <dbReference type="ARBA" id="ARBA00023125"/>
    </source>
</evidence>
<accession>A0A6P0HB49</accession>
<dbReference type="InterPro" id="IPR050109">
    <property type="entry name" value="HTH-type_TetR-like_transc_reg"/>
</dbReference>
<proteinExistence type="predicted"/>
<dbReference type="Proteomes" id="UP000468828">
    <property type="component" value="Unassembled WGS sequence"/>
</dbReference>
<reference evidence="5 7" key="1">
    <citation type="submission" date="2020-01" db="EMBL/GenBank/DDBJ databases">
        <title>the WGS Modestobacter muralis CPCC 204518.</title>
        <authorList>
            <person name="Jiang Z."/>
        </authorList>
    </citation>
    <scope>NUCLEOTIDE SEQUENCE [LARGE SCALE GENOMIC DNA]</scope>
    <source>
        <strain evidence="5 7">DSM 100205</strain>
    </source>
</reference>
<comment type="caution">
    <text evidence="6">The sequence shown here is derived from an EMBL/GenBank/DDBJ whole genome shotgun (WGS) entry which is preliminary data.</text>
</comment>
<dbReference type="PROSITE" id="PS50977">
    <property type="entry name" value="HTH_TETR_2"/>
    <property type="match status" value="1"/>
</dbReference>
<sequence>MTRAFRQQADDQILDRAAALFAQHGFAHTSVQAVADAVGLSKAGLLHHFPSKDALHAAVLAQSTALGQQVVDLVEGLPLGPERDRRAVEALTDVALAHPGLIALMLGPVTQGGDDGLDEGPTGAGEAALRAFGVDPATADPERVVRVVGALAAIAVLSLAAARHSQTTQWRPFVVATCTDALGHRRLSTGTSSTGTSSTGTSSTGTSSTGTSSSDQVEA</sequence>
<dbReference type="SUPFAM" id="SSF46689">
    <property type="entry name" value="Homeodomain-like"/>
    <property type="match status" value="1"/>
</dbReference>
<name>A0A6P0HB49_9ACTN</name>
<dbReference type="PANTHER" id="PTHR30055">
    <property type="entry name" value="HTH-TYPE TRANSCRIPTIONAL REGULATOR RUTR"/>
    <property type="match status" value="1"/>
</dbReference>
<protein>
    <submittedName>
        <fullName evidence="6">TetR/AcrR family transcriptional regulator</fullName>
    </submittedName>
</protein>
<dbReference type="Gene3D" id="1.10.357.10">
    <property type="entry name" value="Tetracycline Repressor, domain 2"/>
    <property type="match status" value="1"/>
</dbReference>
<dbReference type="GO" id="GO:0003700">
    <property type="term" value="F:DNA-binding transcription factor activity"/>
    <property type="evidence" value="ECO:0007669"/>
    <property type="project" value="TreeGrafter"/>
</dbReference>
<keyword evidence="1 2" id="KW-0238">DNA-binding</keyword>
<dbReference type="EMBL" id="JAAGWB010000043">
    <property type="protein sequence ID" value="NEN52383.1"/>
    <property type="molecule type" value="Genomic_DNA"/>
</dbReference>
<dbReference type="InterPro" id="IPR009057">
    <property type="entry name" value="Homeodomain-like_sf"/>
</dbReference>
<dbReference type="Proteomes" id="UP000471152">
    <property type="component" value="Unassembled WGS sequence"/>
</dbReference>
<feature type="DNA-binding region" description="H-T-H motif" evidence="2">
    <location>
        <begin position="30"/>
        <end position="49"/>
    </location>
</feature>